<keyword evidence="8 9" id="KW-0539">Nucleus</keyword>
<feature type="domain" description="XPG N-terminal" evidence="11">
    <location>
        <begin position="1"/>
        <end position="100"/>
    </location>
</feature>
<dbReference type="InterPro" id="IPR006086">
    <property type="entry name" value="XPG-I_dom"/>
</dbReference>
<dbReference type="HOGENOM" id="CLU_008978_3_2_1"/>
<dbReference type="EnsemblProtists" id="PYU1_T001920">
    <property type="protein sequence ID" value="PYU1_T001920"/>
    <property type="gene ID" value="PYU1_G001918"/>
</dbReference>
<accession>K3WAC9</accession>
<dbReference type="SUPFAM" id="SSF88723">
    <property type="entry name" value="PIN domain-like"/>
    <property type="match status" value="1"/>
</dbReference>
<evidence type="ECO:0000256" key="9">
    <source>
        <dbReference type="RuleBase" id="RU910737"/>
    </source>
</evidence>
<evidence type="ECO:0000256" key="4">
    <source>
        <dbReference type="ARBA" id="ARBA00022763"/>
    </source>
</evidence>
<evidence type="ECO:0000256" key="7">
    <source>
        <dbReference type="ARBA" id="ARBA00023204"/>
    </source>
</evidence>
<dbReference type="InterPro" id="IPR006085">
    <property type="entry name" value="XPG_DNA_repair_N"/>
</dbReference>
<dbReference type="FunFam" id="3.40.50.1010:FF:000002">
    <property type="entry name" value="Exonuclease 1, putative"/>
    <property type="match status" value="1"/>
</dbReference>
<dbReference type="GO" id="GO:0046872">
    <property type="term" value="F:metal ion binding"/>
    <property type="evidence" value="ECO:0007669"/>
    <property type="project" value="UniProtKB-UniRule"/>
</dbReference>
<dbReference type="eggNOG" id="KOG2518">
    <property type="taxonomic scope" value="Eukaryota"/>
</dbReference>
<keyword evidence="2" id="KW-0597">Phosphoprotein</keyword>
<evidence type="ECO:0000259" key="11">
    <source>
        <dbReference type="SMART" id="SM00485"/>
    </source>
</evidence>
<keyword evidence="5 9" id="KW-0378">Hydrolase</keyword>
<evidence type="ECO:0000313" key="13">
    <source>
        <dbReference type="Proteomes" id="UP000019132"/>
    </source>
</evidence>
<evidence type="ECO:0000256" key="5">
    <source>
        <dbReference type="ARBA" id="ARBA00022801"/>
    </source>
</evidence>
<dbReference type="Pfam" id="PF00867">
    <property type="entry name" value="XPG_I"/>
    <property type="match status" value="1"/>
</dbReference>
<dbReference type="PANTHER" id="PTHR11081">
    <property type="entry name" value="FLAP ENDONUCLEASE FAMILY MEMBER"/>
    <property type="match status" value="1"/>
</dbReference>
<comment type="subcellular location">
    <subcellularLocation>
        <location evidence="1 9">Nucleus</location>
    </subcellularLocation>
</comment>
<keyword evidence="9" id="KW-0238">DNA-binding</keyword>
<dbReference type="EMBL" id="GL376634">
    <property type="status" value="NOT_ANNOTATED_CDS"/>
    <property type="molecule type" value="Genomic_DNA"/>
</dbReference>
<evidence type="ECO:0000313" key="12">
    <source>
        <dbReference type="EnsemblProtists" id="PYU1_T001920"/>
    </source>
</evidence>
<proteinExistence type="inferred from homology"/>
<dbReference type="EC" id="3.1.-.-" evidence="9"/>
<organism evidence="12 13">
    <name type="scientific">Globisporangium ultimum (strain ATCC 200006 / CBS 805.95 / DAOM BR144)</name>
    <name type="common">Pythium ultimum</name>
    <dbReference type="NCBI Taxonomy" id="431595"/>
    <lineage>
        <taxon>Eukaryota</taxon>
        <taxon>Sar</taxon>
        <taxon>Stramenopiles</taxon>
        <taxon>Oomycota</taxon>
        <taxon>Peronosporomycetes</taxon>
        <taxon>Pythiales</taxon>
        <taxon>Pythiaceae</taxon>
        <taxon>Globisporangium</taxon>
    </lineage>
</organism>
<keyword evidence="9" id="KW-0460">Magnesium</keyword>
<dbReference type="VEuPathDB" id="FungiDB:PYU1_G001918"/>
<dbReference type="InterPro" id="IPR044752">
    <property type="entry name" value="PIN-like_EXO1"/>
</dbReference>
<protein>
    <recommendedName>
        <fullName evidence="9">Exonuclease 1</fullName>
        <ecNumber evidence="9">3.1.-.-</ecNumber>
    </recommendedName>
</protein>
<dbReference type="InterPro" id="IPR036279">
    <property type="entry name" value="5-3_exonuclease_C_sf"/>
</dbReference>
<dbReference type="GO" id="GO:0006281">
    <property type="term" value="P:DNA repair"/>
    <property type="evidence" value="ECO:0007669"/>
    <property type="project" value="UniProtKB-UniRule"/>
</dbReference>
<dbReference type="AlphaFoldDB" id="K3WAC9"/>
<dbReference type="SMART" id="SM00485">
    <property type="entry name" value="XPGN"/>
    <property type="match status" value="1"/>
</dbReference>
<dbReference type="Pfam" id="PF00752">
    <property type="entry name" value="XPG_N"/>
    <property type="match status" value="1"/>
</dbReference>
<keyword evidence="13" id="KW-1185">Reference proteome</keyword>
<dbReference type="CDD" id="cd09857">
    <property type="entry name" value="PIN_EXO1"/>
    <property type="match status" value="1"/>
</dbReference>
<evidence type="ECO:0000256" key="8">
    <source>
        <dbReference type="ARBA" id="ARBA00023242"/>
    </source>
</evidence>
<reference evidence="13" key="2">
    <citation type="submission" date="2010-04" db="EMBL/GenBank/DDBJ databases">
        <authorList>
            <person name="Buell R."/>
            <person name="Hamilton J."/>
            <person name="Hostetler J."/>
        </authorList>
    </citation>
    <scope>NUCLEOTIDE SEQUENCE [LARGE SCALE GENOMIC DNA]</scope>
    <source>
        <strain evidence="13">DAOM:BR144</strain>
    </source>
</reference>
<comment type="cofactor">
    <cofactor evidence="9">
        <name>Mg(2+)</name>
        <dbReference type="ChEBI" id="CHEBI:18420"/>
    </cofactor>
    <text evidence="9">Binds 2 magnesium ions per subunit. They probably participate in the reaction catalyzed by the enzyme. May bind an additional third magnesium ion after substrate binding.</text>
</comment>
<sequence>MGIDGFLRQMKDALEERHVRSYSGQTVVVDAFSWLHKACYGCAFELGTGQRTDSYIQYMLRKVELLRSCGVKQTILVFDGQRLPLKALTHGKRQGSKEENRKVALQCLQNAKRLRGNARSEEMAKAYQHFARAVSITQEIVTNVMNALRASDIPFVVAPFEADAQMVWMCKTGAASAIVTEDSDVFLYCIATGIDTHVLFKLDDQGFVQTLSRPSLRKHSEASSNPFMKKLYHLTTGEQDATRMFVQFCALSGCDFLDSLPNMGIVTALKQVFNFRGAPGHLRVQRIVSKLSAAGAKIPPDFLERFAQAESIFFHHVIFNPGQQRCEFLITGNESACISDIFELVQASLGIKHSGGSDEPFNLHTAAMSKSSYLGIVLPADVVSGIYNGSVCPRTLRYLSATHEEPDTVRLRSGLPFGFTTQS</sequence>
<dbReference type="Gene3D" id="3.40.50.1010">
    <property type="entry name" value="5'-nuclease"/>
    <property type="match status" value="1"/>
</dbReference>
<feature type="domain" description="XPG-I" evidence="10">
    <location>
        <begin position="149"/>
        <end position="221"/>
    </location>
</feature>
<dbReference type="PANTHER" id="PTHR11081:SF8">
    <property type="entry name" value="EXONUCLEASE 1"/>
    <property type="match status" value="1"/>
</dbReference>
<keyword evidence="3 9" id="KW-0540">Nuclease</keyword>
<keyword evidence="9" id="KW-0479">Metal-binding</keyword>
<dbReference type="PRINTS" id="PR00853">
    <property type="entry name" value="XPGRADSUPER"/>
</dbReference>
<evidence type="ECO:0000256" key="6">
    <source>
        <dbReference type="ARBA" id="ARBA00023128"/>
    </source>
</evidence>
<keyword evidence="9" id="KW-0228">DNA excision</keyword>
<dbReference type="GO" id="GO:0005634">
    <property type="term" value="C:nucleus"/>
    <property type="evidence" value="ECO:0007669"/>
    <property type="project" value="UniProtKB-SubCell"/>
</dbReference>
<keyword evidence="7 9" id="KW-0234">DNA repair</keyword>
<dbReference type="Proteomes" id="UP000019132">
    <property type="component" value="Unassembled WGS sequence"/>
</dbReference>
<keyword evidence="9" id="KW-0267">Excision nuclease</keyword>
<evidence type="ECO:0000256" key="2">
    <source>
        <dbReference type="ARBA" id="ARBA00022553"/>
    </source>
</evidence>
<comment type="function">
    <text evidence="9">5'-&gt;3' double-stranded DNA exonuclease which may also possess a cryptic 3'-&gt;5' double-stranded DNA exonuclease activity. Functions in DNA mismatch repair.</text>
</comment>
<dbReference type="InterPro" id="IPR029060">
    <property type="entry name" value="PIN-like_dom_sf"/>
</dbReference>
<reference evidence="13" key="1">
    <citation type="journal article" date="2010" name="Genome Biol.">
        <title>Genome sequence of the necrotrophic plant pathogen Pythium ultimum reveals original pathogenicity mechanisms and effector repertoire.</title>
        <authorList>
            <person name="Levesque C.A."/>
            <person name="Brouwer H."/>
            <person name="Cano L."/>
            <person name="Hamilton J.P."/>
            <person name="Holt C."/>
            <person name="Huitema E."/>
            <person name="Raffaele S."/>
            <person name="Robideau G.P."/>
            <person name="Thines M."/>
            <person name="Win J."/>
            <person name="Zerillo M.M."/>
            <person name="Beakes G.W."/>
            <person name="Boore J.L."/>
            <person name="Busam D."/>
            <person name="Dumas B."/>
            <person name="Ferriera S."/>
            <person name="Fuerstenberg S.I."/>
            <person name="Gachon C.M."/>
            <person name="Gaulin E."/>
            <person name="Govers F."/>
            <person name="Grenville-Briggs L."/>
            <person name="Horner N."/>
            <person name="Hostetler J."/>
            <person name="Jiang R.H."/>
            <person name="Johnson J."/>
            <person name="Krajaejun T."/>
            <person name="Lin H."/>
            <person name="Meijer H.J."/>
            <person name="Moore B."/>
            <person name="Morris P."/>
            <person name="Phuntmart V."/>
            <person name="Puiu D."/>
            <person name="Shetty J."/>
            <person name="Stajich J.E."/>
            <person name="Tripathy S."/>
            <person name="Wawra S."/>
            <person name="van West P."/>
            <person name="Whitty B.R."/>
            <person name="Coutinho P.M."/>
            <person name="Henrissat B."/>
            <person name="Martin F."/>
            <person name="Thomas P.D."/>
            <person name="Tyler B.M."/>
            <person name="De Vries R.P."/>
            <person name="Kamoun S."/>
            <person name="Yandell M."/>
            <person name="Tisserat N."/>
            <person name="Buell C.R."/>
        </authorList>
    </citation>
    <scope>NUCLEOTIDE SEQUENCE</scope>
    <source>
        <strain evidence="13">DAOM:BR144</strain>
    </source>
</reference>
<comment type="similarity">
    <text evidence="9">Belongs to the XPG/RAD2 endonuclease family. EXO1 subfamily.</text>
</comment>
<dbReference type="SMART" id="SM00484">
    <property type="entry name" value="XPGI"/>
    <property type="match status" value="1"/>
</dbReference>
<keyword evidence="9" id="KW-0269">Exonuclease</keyword>
<reference evidence="12" key="3">
    <citation type="submission" date="2015-02" db="UniProtKB">
        <authorList>
            <consortium name="EnsemblProtists"/>
        </authorList>
    </citation>
    <scope>IDENTIFICATION</scope>
    <source>
        <strain evidence="12">DAOM BR144</strain>
    </source>
</reference>
<evidence type="ECO:0000256" key="3">
    <source>
        <dbReference type="ARBA" id="ARBA00022722"/>
    </source>
</evidence>
<keyword evidence="6" id="KW-0496">Mitochondrion</keyword>
<dbReference type="InParanoid" id="K3WAC9"/>
<keyword evidence="4 9" id="KW-0227">DNA damage</keyword>
<dbReference type="CDD" id="cd09901">
    <property type="entry name" value="H3TH_FEN1-like"/>
    <property type="match status" value="1"/>
</dbReference>
<dbReference type="Gene3D" id="1.10.150.20">
    <property type="entry name" value="5' to 3' exonuclease, C-terminal subdomain"/>
    <property type="match status" value="1"/>
</dbReference>
<dbReference type="OMA" id="QMVWMCK"/>
<name>K3WAC9_GLOUD</name>
<dbReference type="SUPFAM" id="SSF47807">
    <property type="entry name" value="5' to 3' exonuclease, C-terminal subdomain"/>
    <property type="match status" value="1"/>
</dbReference>
<dbReference type="GO" id="GO:0017108">
    <property type="term" value="F:5'-flap endonuclease activity"/>
    <property type="evidence" value="ECO:0007669"/>
    <property type="project" value="TreeGrafter"/>
</dbReference>
<dbReference type="STRING" id="431595.K3WAC9"/>
<evidence type="ECO:0000256" key="1">
    <source>
        <dbReference type="ARBA" id="ARBA00004123"/>
    </source>
</evidence>
<dbReference type="InterPro" id="IPR006084">
    <property type="entry name" value="XPG/Rad2"/>
</dbReference>
<dbReference type="GO" id="GO:0003677">
    <property type="term" value="F:DNA binding"/>
    <property type="evidence" value="ECO:0007669"/>
    <property type="project" value="UniProtKB-UniRule"/>
</dbReference>
<dbReference type="GO" id="GO:0035312">
    <property type="term" value="F:5'-3' DNA exonuclease activity"/>
    <property type="evidence" value="ECO:0007669"/>
    <property type="project" value="UniProtKB-UniRule"/>
</dbReference>
<evidence type="ECO:0000259" key="10">
    <source>
        <dbReference type="SMART" id="SM00484"/>
    </source>
</evidence>